<dbReference type="RefSeq" id="WP_180543895.1">
    <property type="nucleotide sequence ID" value="NZ_JACCJZ010000010.1"/>
</dbReference>
<reference evidence="1 2" key="1">
    <citation type="submission" date="2020-07" db="EMBL/GenBank/DDBJ databases">
        <title>isolation of Luteimonas sp. SJ-16.</title>
        <authorList>
            <person name="Huang X.-X."/>
            <person name="Xu L."/>
            <person name="Sun J.-Q."/>
        </authorList>
    </citation>
    <scope>NUCLEOTIDE SEQUENCE [LARGE SCALE GENOMIC DNA]</scope>
    <source>
        <strain evidence="1 2">SJ-16</strain>
    </source>
</reference>
<evidence type="ECO:0000313" key="1">
    <source>
        <dbReference type="EMBL" id="NYZ61863.1"/>
    </source>
</evidence>
<dbReference type="EMBL" id="JACCJZ010000010">
    <property type="protein sequence ID" value="NYZ61863.1"/>
    <property type="molecule type" value="Genomic_DNA"/>
</dbReference>
<keyword evidence="2" id="KW-1185">Reference proteome</keyword>
<protein>
    <submittedName>
        <fullName evidence="1">YdeI/OmpD-associated family protein</fullName>
    </submittedName>
</protein>
<gene>
    <name evidence="1" type="ORF">H0E82_03660</name>
</gene>
<dbReference type="Pfam" id="PF13376">
    <property type="entry name" value="OmdA"/>
    <property type="match status" value="1"/>
</dbReference>
<name>A0A7Z0QQR6_9GAMM</name>
<organism evidence="1 2">
    <name type="scientific">Luteimonas deserti</name>
    <dbReference type="NCBI Taxonomy" id="2752306"/>
    <lineage>
        <taxon>Bacteria</taxon>
        <taxon>Pseudomonadati</taxon>
        <taxon>Pseudomonadota</taxon>
        <taxon>Gammaproteobacteria</taxon>
        <taxon>Lysobacterales</taxon>
        <taxon>Lysobacteraceae</taxon>
        <taxon>Luteimonas</taxon>
    </lineage>
</organism>
<evidence type="ECO:0000313" key="2">
    <source>
        <dbReference type="Proteomes" id="UP000589896"/>
    </source>
</evidence>
<proteinExistence type="predicted"/>
<accession>A0A7Z0QQR6</accession>
<sequence>MTARFFETPLEFRAWLAEHHAVASELDVGFHKVGSGRPSMTWPESVDEALAYGWIDGVRRRIDATSYRIRFTPRRPGSIWSRVNLAKVEALIAQQRMQPAGLAAYAARKAERSGVYAFERSEPAALAPEEMRAFESDEIAWQYFAASPPGYRNVMTHWIVSAKRPDTRARRLARLIEACAAQRRLS</sequence>
<dbReference type="AlphaFoldDB" id="A0A7Z0QQR6"/>
<dbReference type="Proteomes" id="UP000589896">
    <property type="component" value="Unassembled WGS sequence"/>
</dbReference>
<comment type="caution">
    <text evidence="1">The sequence shown here is derived from an EMBL/GenBank/DDBJ whole genome shotgun (WGS) entry which is preliminary data.</text>
</comment>